<keyword evidence="1" id="KW-0472">Membrane</keyword>
<protein>
    <recommendedName>
        <fullName evidence="4">DUF4199 domain-containing protein</fullName>
    </recommendedName>
</protein>
<keyword evidence="3" id="KW-1185">Reference proteome</keyword>
<accession>A0ABV4HTK5</accession>
<evidence type="ECO:0000313" key="3">
    <source>
        <dbReference type="Proteomes" id="UP001566331"/>
    </source>
</evidence>
<sequence>MTTNPLGKIGRYALLFSPVVIVVVGFFAAIPWLKQQNDTFVLALTAAVSIFVMGYALLISHRLQRHLDEVQIASQGFASSRGWIWGAMATILLLLLSPVTNWLIDLANMLSTGSPDMSDRGAVQLALFFGLILVVLIQFVAVILASAIWQRRMGGMREQS</sequence>
<proteinExistence type="predicted"/>
<feature type="transmembrane region" description="Helical" evidence="1">
    <location>
        <begin position="82"/>
        <end position="104"/>
    </location>
</feature>
<organism evidence="2 3">
    <name type="scientific">Luteimonas salinilitoris</name>
    <dbReference type="NCBI Taxonomy" id="3237697"/>
    <lineage>
        <taxon>Bacteria</taxon>
        <taxon>Pseudomonadati</taxon>
        <taxon>Pseudomonadota</taxon>
        <taxon>Gammaproteobacteria</taxon>
        <taxon>Lysobacterales</taxon>
        <taxon>Lysobacteraceae</taxon>
        <taxon>Luteimonas</taxon>
    </lineage>
</organism>
<feature type="transmembrane region" description="Helical" evidence="1">
    <location>
        <begin position="39"/>
        <end position="61"/>
    </location>
</feature>
<comment type="caution">
    <text evidence="2">The sequence shown here is derived from an EMBL/GenBank/DDBJ whole genome shotgun (WGS) entry which is preliminary data.</text>
</comment>
<keyword evidence="1" id="KW-0812">Transmembrane</keyword>
<dbReference type="RefSeq" id="WP_370564406.1">
    <property type="nucleotide sequence ID" value="NZ_JBFWIB010000008.1"/>
</dbReference>
<evidence type="ECO:0008006" key="4">
    <source>
        <dbReference type="Google" id="ProtNLM"/>
    </source>
</evidence>
<reference evidence="2 3" key="1">
    <citation type="submission" date="2024-07" db="EMBL/GenBank/DDBJ databases">
        <title>Luteimonas salilacus sp. nov., isolated from the shore soil of Salt Lake in Tibet of China.</title>
        <authorList>
            <person name="Zhang X."/>
            <person name="Li A."/>
        </authorList>
    </citation>
    <scope>NUCLEOTIDE SEQUENCE [LARGE SCALE GENOMIC DNA]</scope>
    <source>
        <strain evidence="2 3">B3-2-R+30</strain>
    </source>
</reference>
<gene>
    <name evidence="2" type="ORF">AB6713_15970</name>
</gene>
<dbReference type="Proteomes" id="UP001566331">
    <property type="component" value="Unassembled WGS sequence"/>
</dbReference>
<feature type="transmembrane region" description="Helical" evidence="1">
    <location>
        <begin position="124"/>
        <end position="149"/>
    </location>
</feature>
<evidence type="ECO:0000313" key="2">
    <source>
        <dbReference type="EMBL" id="MEZ0476097.1"/>
    </source>
</evidence>
<keyword evidence="1" id="KW-1133">Transmembrane helix</keyword>
<evidence type="ECO:0000256" key="1">
    <source>
        <dbReference type="SAM" id="Phobius"/>
    </source>
</evidence>
<feature type="transmembrane region" description="Helical" evidence="1">
    <location>
        <begin position="12"/>
        <end position="33"/>
    </location>
</feature>
<name>A0ABV4HTK5_9GAMM</name>
<dbReference type="EMBL" id="JBFWIC010000026">
    <property type="protein sequence ID" value="MEZ0476097.1"/>
    <property type="molecule type" value="Genomic_DNA"/>
</dbReference>